<dbReference type="AlphaFoldDB" id="A0A9N9ICA6"/>
<feature type="non-terminal residue" evidence="1">
    <location>
        <position position="54"/>
    </location>
</feature>
<gene>
    <name evidence="1" type="ORF">FMOSSE_LOCUS15551</name>
</gene>
<dbReference type="EMBL" id="CAJVPP010016233">
    <property type="protein sequence ID" value="CAG8729016.1"/>
    <property type="molecule type" value="Genomic_DNA"/>
</dbReference>
<proteinExistence type="predicted"/>
<evidence type="ECO:0000313" key="2">
    <source>
        <dbReference type="Proteomes" id="UP000789375"/>
    </source>
</evidence>
<organism evidence="1 2">
    <name type="scientific">Funneliformis mosseae</name>
    <name type="common">Endomycorrhizal fungus</name>
    <name type="synonym">Glomus mosseae</name>
    <dbReference type="NCBI Taxonomy" id="27381"/>
    <lineage>
        <taxon>Eukaryota</taxon>
        <taxon>Fungi</taxon>
        <taxon>Fungi incertae sedis</taxon>
        <taxon>Mucoromycota</taxon>
        <taxon>Glomeromycotina</taxon>
        <taxon>Glomeromycetes</taxon>
        <taxon>Glomerales</taxon>
        <taxon>Glomeraceae</taxon>
        <taxon>Funneliformis</taxon>
    </lineage>
</organism>
<sequence length="54" mass="6195">IWAEDGVGVILEITCCYCFTNLAYNNMLYKPFLIVNSVTNMNFIFVNESSYDNS</sequence>
<reference evidence="1" key="1">
    <citation type="submission" date="2021-06" db="EMBL/GenBank/DDBJ databases">
        <authorList>
            <person name="Kallberg Y."/>
            <person name="Tangrot J."/>
            <person name="Rosling A."/>
        </authorList>
    </citation>
    <scope>NUCLEOTIDE SEQUENCE</scope>
    <source>
        <strain evidence="1">87-6 pot B 2015</strain>
    </source>
</reference>
<feature type="non-terminal residue" evidence="1">
    <location>
        <position position="1"/>
    </location>
</feature>
<dbReference type="Proteomes" id="UP000789375">
    <property type="component" value="Unassembled WGS sequence"/>
</dbReference>
<comment type="caution">
    <text evidence="1">The sequence shown here is derived from an EMBL/GenBank/DDBJ whole genome shotgun (WGS) entry which is preliminary data.</text>
</comment>
<keyword evidence="2" id="KW-1185">Reference proteome</keyword>
<name>A0A9N9ICA6_FUNMO</name>
<evidence type="ECO:0000313" key="1">
    <source>
        <dbReference type="EMBL" id="CAG8729016.1"/>
    </source>
</evidence>
<protein>
    <submittedName>
        <fullName evidence="1">16338_t:CDS:1</fullName>
    </submittedName>
</protein>
<accession>A0A9N9ICA6</accession>